<dbReference type="InterPro" id="IPR011014">
    <property type="entry name" value="MscS_channel_TM-2"/>
</dbReference>
<comment type="similarity">
    <text evidence="2">Belongs to the MscS (TC 1.A.23) family.</text>
</comment>
<dbReference type="InterPro" id="IPR010920">
    <property type="entry name" value="LSM_dom_sf"/>
</dbReference>
<dbReference type="SUPFAM" id="SSF50182">
    <property type="entry name" value="Sm-like ribonucleoproteins"/>
    <property type="match status" value="1"/>
</dbReference>
<dbReference type="Pfam" id="PF00924">
    <property type="entry name" value="MS_channel_2nd"/>
    <property type="match status" value="1"/>
</dbReference>
<comment type="subcellular location">
    <subcellularLocation>
        <location evidence="1">Membrane</location>
        <topology evidence="1">Multi-pass membrane protein</topology>
    </subcellularLocation>
</comment>
<reference evidence="8" key="1">
    <citation type="journal article" date="2015" name="ISME J.">
        <title>Draft Genome Sequence of Streptomyces incarnatus NRRL8089, which Produces the Nucleoside Antibiotic Sinefungin.</title>
        <authorList>
            <person name="Oshima K."/>
            <person name="Hattori M."/>
            <person name="Shimizu H."/>
            <person name="Fukuda K."/>
            <person name="Nemoto M."/>
            <person name="Inagaki K."/>
            <person name="Tamura T."/>
        </authorList>
    </citation>
    <scope>NUCLEOTIDE SEQUENCE</scope>
    <source>
        <strain evidence="8">FACHB-1277</strain>
    </source>
</reference>
<name>A0A926UV23_9CYAN</name>
<evidence type="ECO:0000256" key="3">
    <source>
        <dbReference type="ARBA" id="ARBA00022692"/>
    </source>
</evidence>
<dbReference type="GO" id="GO:0055085">
    <property type="term" value="P:transmembrane transport"/>
    <property type="evidence" value="ECO:0007669"/>
    <property type="project" value="InterPro"/>
</dbReference>
<gene>
    <name evidence="8" type="ORF">H6F44_16785</name>
</gene>
<dbReference type="PANTHER" id="PTHR30566">
    <property type="entry name" value="YNAI-RELATED MECHANOSENSITIVE ION CHANNEL"/>
    <property type="match status" value="1"/>
</dbReference>
<protein>
    <submittedName>
        <fullName evidence="8">Mechanosensitive ion channel</fullName>
    </submittedName>
</protein>
<evidence type="ECO:0000256" key="4">
    <source>
        <dbReference type="ARBA" id="ARBA00022989"/>
    </source>
</evidence>
<dbReference type="InterPro" id="IPR023408">
    <property type="entry name" value="MscS_beta-dom_sf"/>
</dbReference>
<proteinExistence type="inferred from homology"/>
<organism evidence="8 9">
    <name type="scientific">Pseudanabaena cinerea FACHB-1277</name>
    <dbReference type="NCBI Taxonomy" id="2949581"/>
    <lineage>
        <taxon>Bacteria</taxon>
        <taxon>Bacillati</taxon>
        <taxon>Cyanobacteriota</taxon>
        <taxon>Cyanophyceae</taxon>
        <taxon>Pseudanabaenales</taxon>
        <taxon>Pseudanabaenaceae</taxon>
        <taxon>Pseudanabaena</taxon>
        <taxon>Pseudanabaena cinerea</taxon>
    </lineage>
</organism>
<evidence type="ECO:0000256" key="2">
    <source>
        <dbReference type="ARBA" id="ARBA00008017"/>
    </source>
</evidence>
<dbReference type="RefSeq" id="WP_190352179.1">
    <property type="nucleotide sequence ID" value="NZ_JACJPY010000065.1"/>
</dbReference>
<dbReference type="AlphaFoldDB" id="A0A926UV23"/>
<keyword evidence="9" id="KW-1185">Reference proteome</keyword>
<feature type="transmembrane region" description="Helical" evidence="6">
    <location>
        <begin position="27"/>
        <end position="53"/>
    </location>
</feature>
<feature type="transmembrane region" description="Helical" evidence="6">
    <location>
        <begin position="143"/>
        <end position="161"/>
    </location>
</feature>
<evidence type="ECO:0000256" key="1">
    <source>
        <dbReference type="ARBA" id="ARBA00004141"/>
    </source>
</evidence>
<keyword evidence="3 6" id="KW-0812">Transmembrane</keyword>
<evidence type="ECO:0000313" key="9">
    <source>
        <dbReference type="Proteomes" id="UP000631421"/>
    </source>
</evidence>
<feature type="transmembrane region" description="Helical" evidence="6">
    <location>
        <begin position="65"/>
        <end position="88"/>
    </location>
</feature>
<feature type="domain" description="Mechanosensitive ion channel MscS" evidence="7">
    <location>
        <begin position="190"/>
        <end position="263"/>
    </location>
</feature>
<dbReference type="Proteomes" id="UP000631421">
    <property type="component" value="Unassembled WGS sequence"/>
</dbReference>
<sequence length="370" mass="40422">MADAINEIAQVSELALNNGDRLLKASLIAIAGGVGFLGGSVIIPALKIIFSWFTPQFLTEIYNRVVIASKSVVLTLMTLSAMEVMLLITPETEWLNWLEFCLSSGMTILSGWILSRLFRDIFDTRILGMAFESNPKIKGDSIFLLRYVGDFAILITLILSFCISHDINVVGIVASLGIGGIAIAFAAQKTLEQFLGGIVLTLDRPFTVGDYIGLSDGAAGKQGTFGRVESIGLRSTKIRTSGKGTLTIIPNNALTQATIENFSGAKKVMSVMMIAFPQQLSNDEQALIRQIVMDSTIDIFGLDWRSTEVAFGENNAQISFFILGSNELSMELRKQLLDLATQQITKQLKNKYISFTLDEPIIYVDAPISI</sequence>
<keyword evidence="4 6" id="KW-1133">Transmembrane helix</keyword>
<dbReference type="PANTHER" id="PTHR30566:SF5">
    <property type="entry name" value="MECHANOSENSITIVE ION CHANNEL PROTEIN 1, MITOCHONDRIAL-RELATED"/>
    <property type="match status" value="1"/>
</dbReference>
<dbReference type="Gene3D" id="1.10.287.1260">
    <property type="match status" value="1"/>
</dbReference>
<dbReference type="GO" id="GO:0016020">
    <property type="term" value="C:membrane"/>
    <property type="evidence" value="ECO:0007669"/>
    <property type="project" value="UniProtKB-SubCell"/>
</dbReference>
<dbReference type="EMBL" id="JACJPY010000065">
    <property type="protein sequence ID" value="MBD2151764.1"/>
    <property type="molecule type" value="Genomic_DNA"/>
</dbReference>
<feature type="transmembrane region" description="Helical" evidence="6">
    <location>
        <begin position="167"/>
        <end position="187"/>
    </location>
</feature>
<dbReference type="InterPro" id="IPR006685">
    <property type="entry name" value="MscS_channel_2nd"/>
</dbReference>
<evidence type="ECO:0000256" key="5">
    <source>
        <dbReference type="ARBA" id="ARBA00023136"/>
    </source>
</evidence>
<dbReference type="Gene3D" id="2.30.30.60">
    <property type="match status" value="1"/>
</dbReference>
<reference evidence="8" key="2">
    <citation type="submission" date="2020-08" db="EMBL/GenBank/DDBJ databases">
        <authorList>
            <person name="Chen M."/>
            <person name="Teng W."/>
            <person name="Zhao L."/>
            <person name="Hu C."/>
            <person name="Zhou Y."/>
            <person name="Han B."/>
            <person name="Song L."/>
            <person name="Shu W."/>
        </authorList>
    </citation>
    <scope>NUCLEOTIDE SEQUENCE</scope>
    <source>
        <strain evidence="8">FACHB-1277</strain>
    </source>
</reference>
<evidence type="ECO:0000259" key="7">
    <source>
        <dbReference type="Pfam" id="PF00924"/>
    </source>
</evidence>
<dbReference type="SUPFAM" id="SSF82861">
    <property type="entry name" value="Mechanosensitive channel protein MscS (YggB), transmembrane region"/>
    <property type="match status" value="1"/>
</dbReference>
<accession>A0A926UV23</accession>
<evidence type="ECO:0000256" key="6">
    <source>
        <dbReference type="SAM" id="Phobius"/>
    </source>
</evidence>
<evidence type="ECO:0000313" key="8">
    <source>
        <dbReference type="EMBL" id="MBD2151764.1"/>
    </source>
</evidence>
<comment type="caution">
    <text evidence="8">The sequence shown here is derived from an EMBL/GenBank/DDBJ whole genome shotgun (WGS) entry which is preliminary data.</text>
</comment>
<keyword evidence="5 6" id="KW-0472">Membrane</keyword>
<feature type="transmembrane region" description="Helical" evidence="6">
    <location>
        <begin position="94"/>
        <end position="115"/>
    </location>
</feature>